<reference evidence="1" key="1">
    <citation type="submission" date="2018-01" db="EMBL/GenBank/DDBJ databases">
        <title>An insight into the sialome of Amazonian anophelines.</title>
        <authorList>
            <person name="Ribeiro J.M."/>
            <person name="Scarpassa V."/>
            <person name="Calvo E."/>
        </authorList>
    </citation>
    <scope>NUCLEOTIDE SEQUENCE</scope>
    <source>
        <tissue evidence="1">Salivary glands</tissue>
    </source>
</reference>
<sequence>MIIGSFVRPCTSVTLWRWVGFTTGKQHSMNGPHRSHPITVQITDQSNVHPSSIRTSRGWKYLPNERSVCVLLPGTD</sequence>
<accession>A0A2M4CCY2</accession>
<organism evidence="1">
    <name type="scientific">Anopheles marajoara</name>
    <dbReference type="NCBI Taxonomy" id="58244"/>
    <lineage>
        <taxon>Eukaryota</taxon>
        <taxon>Metazoa</taxon>
        <taxon>Ecdysozoa</taxon>
        <taxon>Arthropoda</taxon>
        <taxon>Hexapoda</taxon>
        <taxon>Insecta</taxon>
        <taxon>Pterygota</taxon>
        <taxon>Neoptera</taxon>
        <taxon>Endopterygota</taxon>
        <taxon>Diptera</taxon>
        <taxon>Nematocera</taxon>
        <taxon>Culicoidea</taxon>
        <taxon>Culicidae</taxon>
        <taxon>Anophelinae</taxon>
        <taxon>Anopheles</taxon>
    </lineage>
</organism>
<dbReference type="AlphaFoldDB" id="A0A2M4CCY2"/>
<name>A0A2M4CCY2_9DIPT</name>
<evidence type="ECO:0000313" key="1">
    <source>
        <dbReference type="EMBL" id="MBW63021.1"/>
    </source>
</evidence>
<dbReference type="EMBL" id="GGFJ01013880">
    <property type="protein sequence ID" value="MBW63021.1"/>
    <property type="molecule type" value="Transcribed_RNA"/>
</dbReference>
<protein>
    <submittedName>
        <fullName evidence="1">Putative secreted protein</fullName>
    </submittedName>
</protein>
<proteinExistence type="predicted"/>